<sequence length="355" mass="39438">MGVEPAFWSGRRVFLTGHTGFKGGWLALWLQQLGAEVYGYALPAASEPSLWQLARLQEMLPGTFADIRDGQRLADAMAASRPEVILHLAAQPLVRESYRTPAETYATNVMGTLNLLEAVRRCDSVRAVVVVTTDKCYENREWFWPYREQDSLGGHDPYSSSKACVELLCASWRESFLRQSGIGLATARAGNVLGGGDWSADRLVPDILRAWQAGEPLILRYPQAVRPWQHVLEPLHGYLCLAQALLEQGDAVASAWNFGPDVDGLVSVAELVERLARYWSGKADWSIDAAAQPHEAGLLSLDSTKARAGLGWRPRWTLEQALERTLQWHHAWQAGDDMQTFSRAQIAAYQGDAHE</sequence>
<dbReference type="InterPro" id="IPR016040">
    <property type="entry name" value="NAD(P)-bd_dom"/>
</dbReference>
<accession>A0A1G8J839</accession>
<gene>
    <name evidence="2" type="ORF">SAMN05216588_11431</name>
</gene>
<dbReference type="Gene3D" id="3.40.50.720">
    <property type="entry name" value="NAD(P)-binding Rossmann-like Domain"/>
    <property type="match status" value="1"/>
</dbReference>
<evidence type="ECO:0000313" key="2">
    <source>
        <dbReference type="EMBL" id="SDI27414.1"/>
    </source>
</evidence>
<dbReference type="Pfam" id="PF16363">
    <property type="entry name" value="GDP_Man_Dehyd"/>
    <property type="match status" value="1"/>
</dbReference>
<dbReference type="NCBIfam" id="TIGR02622">
    <property type="entry name" value="CDP_4_6_dhtase"/>
    <property type="match status" value="1"/>
</dbReference>
<organism evidence="2 3">
    <name type="scientific">Phytopseudomonas flavescens</name>
    <dbReference type="NCBI Taxonomy" id="29435"/>
    <lineage>
        <taxon>Bacteria</taxon>
        <taxon>Pseudomonadati</taxon>
        <taxon>Pseudomonadota</taxon>
        <taxon>Gammaproteobacteria</taxon>
        <taxon>Pseudomonadales</taxon>
        <taxon>Pseudomonadaceae</taxon>
        <taxon>Phytopseudomonas</taxon>
    </lineage>
</organism>
<dbReference type="CDD" id="cd05252">
    <property type="entry name" value="CDP_GD_SDR_e"/>
    <property type="match status" value="1"/>
</dbReference>
<dbReference type="InterPro" id="IPR036291">
    <property type="entry name" value="NAD(P)-bd_dom_sf"/>
</dbReference>
<dbReference type="AlphaFoldDB" id="A0A1G8J839"/>
<reference evidence="2 3" key="1">
    <citation type="submission" date="2016-10" db="EMBL/GenBank/DDBJ databases">
        <authorList>
            <person name="de Groot N.N."/>
        </authorList>
    </citation>
    <scope>NUCLEOTIDE SEQUENCE [LARGE SCALE GENOMIC DNA]</scope>
    <source>
        <strain evidence="2 3">LMG 18387</strain>
    </source>
</reference>
<protein>
    <submittedName>
        <fullName evidence="2">CDP-glucose 4,6-dehydratase</fullName>
    </submittedName>
</protein>
<dbReference type="STRING" id="29435.SAMN05216588_11431"/>
<dbReference type="EMBL" id="FNDG01000014">
    <property type="protein sequence ID" value="SDI27414.1"/>
    <property type="molecule type" value="Genomic_DNA"/>
</dbReference>
<evidence type="ECO:0000313" key="3">
    <source>
        <dbReference type="Proteomes" id="UP000198606"/>
    </source>
</evidence>
<feature type="domain" description="NAD(P)-binding" evidence="1">
    <location>
        <begin position="15"/>
        <end position="324"/>
    </location>
</feature>
<name>A0A1G8J839_9GAMM</name>
<proteinExistence type="predicted"/>
<dbReference type="RefSeq" id="WP_084305981.1">
    <property type="nucleotide sequence ID" value="NZ_FNDG01000014.1"/>
</dbReference>
<dbReference type="Proteomes" id="UP000198606">
    <property type="component" value="Unassembled WGS sequence"/>
</dbReference>
<dbReference type="Gene3D" id="3.90.25.10">
    <property type="entry name" value="UDP-galactose 4-epimerase, domain 1"/>
    <property type="match status" value="1"/>
</dbReference>
<dbReference type="InterPro" id="IPR013445">
    <property type="entry name" value="CDP_4_6_deHydtase"/>
</dbReference>
<dbReference type="SUPFAM" id="SSF51735">
    <property type="entry name" value="NAD(P)-binding Rossmann-fold domains"/>
    <property type="match status" value="1"/>
</dbReference>
<dbReference type="PANTHER" id="PTHR43000">
    <property type="entry name" value="DTDP-D-GLUCOSE 4,6-DEHYDRATASE-RELATED"/>
    <property type="match status" value="1"/>
</dbReference>
<evidence type="ECO:0000259" key="1">
    <source>
        <dbReference type="Pfam" id="PF16363"/>
    </source>
</evidence>